<accession>A0ABQ2GXF2</accession>
<sequence length="73" mass="8091">MIQDRPFRMGINGDGGWAEPSVILSRVSLREAAALGRHFGQAAVLFGVGRRAALVWLWPGRMVIERRWVTSSA</sequence>
<dbReference type="Proteomes" id="UP000661918">
    <property type="component" value="Unassembled WGS sequence"/>
</dbReference>
<organism evidence="1 2">
    <name type="scientific">Deinococcus aerophilus</name>
    <dbReference type="NCBI Taxonomy" id="522488"/>
    <lineage>
        <taxon>Bacteria</taxon>
        <taxon>Thermotogati</taxon>
        <taxon>Deinococcota</taxon>
        <taxon>Deinococci</taxon>
        <taxon>Deinococcales</taxon>
        <taxon>Deinococcaceae</taxon>
        <taxon>Deinococcus</taxon>
    </lineage>
</organism>
<dbReference type="InterPro" id="IPR021710">
    <property type="entry name" value="DUF3293"/>
</dbReference>
<dbReference type="EMBL" id="BMOM01000022">
    <property type="protein sequence ID" value="GGM15669.1"/>
    <property type="molecule type" value="Genomic_DNA"/>
</dbReference>
<gene>
    <name evidence="1" type="ORF">GCM10010841_25070</name>
</gene>
<reference evidence="2" key="1">
    <citation type="journal article" date="2019" name="Int. J. Syst. Evol. Microbiol.">
        <title>The Global Catalogue of Microorganisms (GCM) 10K type strain sequencing project: providing services to taxonomists for standard genome sequencing and annotation.</title>
        <authorList>
            <consortium name="The Broad Institute Genomics Platform"/>
            <consortium name="The Broad Institute Genome Sequencing Center for Infectious Disease"/>
            <person name="Wu L."/>
            <person name="Ma J."/>
        </authorList>
    </citation>
    <scope>NUCLEOTIDE SEQUENCE [LARGE SCALE GENOMIC DNA]</scope>
    <source>
        <strain evidence="2">JCM 15443</strain>
    </source>
</reference>
<proteinExistence type="predicted"/>
<name>A0ABQ2GXF2_9DEIO</name>
<comment type="caution">
    <text evidence="1">The sequence shown here is derived from an EMBL/GenBank/DDBJ whole genome shotgun (WGS) entry which is preliminary data.</text>
</comment>
<protein>
    <submittedName>
        <fullName evidence="1">Uncharacterized protein</fullName>
    </submittedName>
</protein>
<evidence type="ECO:0000313" key="2">
    <source>
        <dbReference type="Proteomes" id="UP000661918"/>
    </source>
</evidence>
<evidence type="ECO:0000313" key="1">
    <source>
        <dbReference type="EMBL" id="GGM15669.1"/>
    </source>
</evidence>
<keyword evidence="2" id="KW-1185">Reference proteome</keyword>
<dbReference type="Pfam" id="PF11697">
    <property type="entry name" value="DUF3293"/>
    <property type="match status" value="1"/>
</dbReference>